<dbReference type="GO" id="GO:0006352">
    <property type="term" value="P:DNA-templated transcription initiation"/>
    <property type="evidence" value="ECO:0007669"/>
    <property type="project" value="InterPro"/>
</dbReference>
<evidence type="ECO:0000313" key="8">
    <source>
        <dbReference type="Proteomes" id="UP000317894"/>
    </source>
</evidence>
<dbReference type="Pfam" id="PF04542">
    <property type="entry name" value="Sigma70_r2"/>
    <property type="match status" value="1"/>
</dbReference>
<feature type="domain" description="RNA polymerase sigma factor 70 region 4 type 2" evidence="6">
    <location>
        <begin position="138"/>
        <end position="190"/>
    </location>
</feature>
<dbReference type="GO" id="GO:0003677">
    <property type="term" value="F:DNA binding"/>
    <property type="evidence" value="ECO:0007669"/>
    <property type="project" value="InterPro"/>
</dbReference>
<evidence type="ECO:0000256" key="1">
    <source>
        <dbReference type="ARBA" id="ARBA00010641"/>
    </source>
</evidence>
<dbReference type="PANTHER" id="PTHR43133:SF62">
    <property type="entry name" value="RNA POLYMERASE SIGMA FACTOR SIGZ"/>
    <property type="match status" value="1"/>
</dbReference>
<protein>
    <submittedName>
        <fullName evidence="7">Sigma-70 family RNA polymerase sigma factor</fullName>
    </submittedName>
</protein>
<dbReference type="InterPro" id="IPR013249">
    <property type="entry name" value="RNA_pol_sigma70_r4_t2"/>
</dbReference>
<dbReference type="PANTHER" id="PTHR43133">
    <property type="entry name" value="RNA POLYMERASE ECF-TYPE SIGMA FACTO"/>
    <property type="match status" value="1"/>
</dbReference>
<dbReference type="InterPro" id="IPR013325">
    <property type="entry name" value="RNA_pol_sigma_r2"/>
</dbReference>
<reference evidence="7 8" key="1">
    <citation type="submission" date="2019-07" db="EMBL/GenBank/DDBJ databases">
        <title>Novel species isolated from glacier.</title>
        <authorList>
            <person name="Liu Q."/>
            <person name="Xin Y.-H."/>
        </authorList>
    </citation>
    <scope>NUCLEOTIDE SEQUENCE [LARGE SCALE GENOMIC DNA]</scope>
    <source>
        <strain evidence="7 8">LB1R16</strain>
    </source>
</reference>
<evidence type="ECO:0000256" key="2">
    <source>
        <dbReference type="ARBA" id="ARBA00023015"/>
    </source>
</evidence>
<dbReference type="Gene3D" id="1.10.10.10">
    <property type="entry name" value="Winged helix-like DNA-binding domain superfamily/Winged helix DNA-binding domain"/>
    <property type="match status" value="1"/>
</dbReference>
<name>A0A552U9S6_9SPHN</name>
<dbReference type="AlphaFoldDB" id="A0A552U9S6"/>
<gene>
    <name evidence="7" type="ORF">FMM06_14980</name>
</gene>
<dbReference type="SUPFAM" id="SSF88946">
    <property type="entry name" value="Sigma2 domain of RNA polymerase sigma factors"/>
    <property type="match status" value="1"/>
</dbReference>
<proteinExistence type="inferred from homology"/>
<dbReference type="InterPro" id="IPR007627">
    <property type="entry name" value="RNA_pol_sigma70_r2"/>
</dbReference>
<keyword evidence="4" id="KW-0804">Transcription</keyword>
<dbReference type="Gene3D" id="1.10.1740.10">
    <property type="match status" value="1"/>
</dbReference>
<comment type="similarity">
    <text evidence="1">Belongs to the sigma-70 factor family. ECF subfamily.</text>
</comment>
<dbReference type="EMBL" id="VJWA01000002">
    <property type="protein sequence ID" value="TRW14962.1"/>
    <property type="molecule type" value="Genomic_DNA"/>
</dbReference>
<dbReference type="InterPro" id="IPR039425">
    <property type="entry name" value="RNA_pol_sigma-70-like"/>
</dbReference>
<dbReference type="InterPro" id="IPR013324">
    <property type="entry name" value="RNA_pol_sigma_r3/r4-like"/>
</dbReference>
<dbReference type="CDD" id="cd06171">
    <property type="entry name" value="Sigma70_r4"/>
    <property type="match status" value="1"/>
</dbReference>
<sequence>MSQSDLPDAIEPRIRLVVSQPDDGLTNDMMKVAAGDREALRRVYAATMPRLRAIALHFLRDHHDADDVIHDVFLTVWQKAGQYQPGMAQPLAWLAVVTRNRCIDRLRRKARQGTETPVDDHLHAVAVDGHHDAFASSDMLLRCLGELNTTQRAAIETAFFEGLTYEDIAARHGAPLSTIKSRVRRGLEKLRICLEP</sequence>
<accession>A0A552U9S6</accession>
<organism evidence="7 8">
    <name type="scientific">Glacieibacterium frigidum</name>
    <dbReference type="NCBI Taxonomy" id="2593303"/>
    <lineage>
        <taxon>Bacteria</taxon>
        <taxon>Pseudomonadati</taxon>
        <taxon>Pseudomonadota</taxon>
        <taxon>Alphaproteobacteria</taxon>
        <taxon>Sphingomonadales</taxon>
        <taxon>Sphingosinicellaceae</taxon>
        <taxon>Glacieibacterium</taxon>
    </lineage>
</organism>
<evidence type="ECO:0000259" key="6">
    <source>
        <dbReference type="Pfam" id="PF08281"/>
    </source>
</evidence>
<dbReference type="OrthoDB" id="9784272at2"/>
<feature type="domain" description="RNA polymerase sigma-70 region 2" evidence="5">
    <location>
        <begin position="44"/>
        <end position="111"/>
    </location>
</feature>
<evidence type="ECO:0000256" key="4">
    <source>
        <dbReference type="ARBA" id="ARBA00023163"/>
    </source>
</evidence>
<dbReference type="Proteomes" id="UP000317894">
    <property type="component" value="Unassembled WGS sequence"/>
</dbReference>
<comment type="caution">
    <text evidence="7">The sequence shown here is derived from an EMBL/GenBank/DDBJ whole genome shotgun (WGS) entry which is preliminary data.</text>
</comment>
<evidence type="ECO:0000259" key="5">
    <source>
        <dbReference type="Pfam" id="PF04542"/>
    </source>
</evidence>
<dbReference type="InterPro" id="IPR014284">
    <property type="entry name" value="RNA_pol_sigma-70_dom"/>
</dbReference>
<dbReference type="SUPFAM" id="SSF88659">
    <property type="entry name" value="Sigma3 and sigma4 domains of RNA polymerase sigma factors"/>
    <property type="match status" value="1"/>
</dbReference>
<keyword evidence="8" id="KW-1185">Reference proteome</keyword>
<keyword evidence="2" id="KW-0805">Transcription regulation</keyword>
<dbReference type="GO" id="GO:0016987">
    <property type="term" value="F:sigma factor activity"/>
    <property type="evidence" value="ECO:0007669"/>
    <property type="project" value="UniProtKB-KW"/>
</dbReference>
<dbReference type="NCBIfam" id="TIGR02937">
    <property type="entry name" value="sigma70-ECF"/>
    <property type="match status" value="1"/>
</dbReference>
<evidence type="ECO:0000256" key="3">
    <source>
        <dbReference type="ARBA" id="ARBA00023082"/>
    </source>
</evidence>
<dbReference type="InterPro" id="IPR036388">
    <property type="entry name" value="WH-like_DNA-bd_sf"/>
</dbReference>
<keyword evidence="3" id="KW-0731">Sigma factor</keyword>
<dbReference type="RefSeq" id="WP_144335132.1">
    <property type="nucleotide sequence ID" value="NZ_VJWA01000002.1"/>
</dbReference>
<dbReference type="Pfam" id="PF08281">
    <property type="entry name" value="Sigma70_r4_2"/>
    <property type="match status" value="1"/>
</dbReference>
<evidence type="ECO:0000313" key="7">
    <source>
        <dbReference type="EMBL" id="TRW14962.1"/>
    </source>
</evidence>